<name>A0ABV1F3K8_9BACI</name>
<organism evidence="2 3">
    <name type="scientific">Niallia hominis</name>
    <dbReference type="NCBI Taxonomy" id="3133173"/>
    <lineage>
        <taxon>Bacteria</taxon>
        <taxon>Bacillati</taxon>
        <taxon>Bacillota</taxon>
        <taxon>Bacilli</taxon>
        <taxon>Bacillales</taxon>
        <taxon>Bacillaceae</taxon>
        <taxon>Niallia</taxon>
    </lineage>
</organism>
<dbReference type="Gene3D" id="2.40.380.10">
    <property type="entry name" value="FomD-like"/>
    <property type="match status" value="1"/>
</dbReference>
<evidence type="ECO:0000313" key="3">
    <source>
        <dbReference type="Proteomes" id="UP001465426"/>
    </source>
</evidence>
<dbReference type="Proteomes" id="UP001465426">
    <property type="component" value="Unassembled WGS sequence"/>
</dbReference>
<evidence type="ECO:0000313" key="2">
    <source>
        <dbReference type="EMBL" id="MEQ2467967.1"/>
    </source>
</evidence>
<dbReference type="PANTHER" id="PTHR41271:SF1">
    <property type="entry name" value="DUF402 DOMAIN-CONTAINING PROTEIN"/>
    <property type="match status" value="1"/>
</dbReference>
<dbReference type="InterPro" id="IPR035930">
    <property type="entry name" value="FomD-like_sf"/>
</dbReference>
<dbReference type="EMBL" id="JBBMFN010000071">
    <property type="protein sequence ID" value="MEQ2467967.1"/>
    <property type="molecule type" value="Genomic_DNA"/>
</dbReference>
<feature type="domain" description="DUF402" evidence="1">
    <location>
        <begin position="56"/>
        <end position="162"/>
    </location>
</feature>
<proteinExistence type="predicted"/>
<reference evidence="2 3" key="1">
    <citation type="submission" date="2024-03" db="EMBL/GenBank/DDBJ databases">
        <title>Human intestinal bacterial collection.</title>
        <authorList>
            <person name="Pauvert C."/>
            <person name="Hitch T.C.A."/>
            <person name="Clavel T."/>
        </authorList>
    </citation>
    <scope>NUCLEOTIDE SEQUENCE [LARGE SCALE GENOMIC DNA]</scope>
    <source>
        <strain evidence="2 3">CLA-SR-H024</strain>
    </source>
</reference>
<dbReference type="PANTHER" id="PTHR41271">
    <property type="entry name" value="DUF402 DOMAIN-CONTAINING PROTEIN"/>
    <property type="match status" value="1"/>
</dbReference>
<protein>
    <submittedName>
        <fullName evidence="2">DUF402 domain-containing protein</fullName>
    </submittedName>
</protein>
<accession>A0ABV1F3K8</accession>
<keyword evidence="3" id="KW-1185">Reference proteome</keyword>
<dbReference type="RefSeq" id="WP_349205269.1">
    <property type="nucleotide sequence ID" value="NZ_JBBMFN010000071.1"/>
</dbReference>
<dbReference type="SUPFAM" id="SSF159234">
    <property type="entry name" value="FomD-like"/>
    <property type="match status" value="1"/>
</dbReference>
<evidence type="ECO:0000259" key="1">
    <source>
        <dbReference type="Pfam" id="PF04167"/>
    </source>
</evidence>
<dbReference type="Pfam" id="PF04167">
    <property type="entry name" value="DUF402"/>
    <property type="match status" value="1"/>
</dbReference>
<gene>
    <name evidence="2" type="ORF">WMO63_20110</name>
</gene>
<comment type="caution">
    <text evidence="2">The sequence shown here is derived from an EMBL/GenBank/DDBJ whole genome shotgun (WGS) entry which is preliminary data.</text>
</comment>
<sequence length="181" mass="21655">MPVKRKFGTHKGWKRILEKQYAQMFIITDEFTGYLSLFHSIKVAESVTKRYNQKEVCILDDGYMWLHQYPLNKNHSITTMFNKDGDIVQWYIDICLEHGTEDKVPWMDDLFLDIVVLPTKEIYLLDEEELVNAYKDNYISKEQYDLAWKEASDILEQLKQDQFRLLALADQHKKQLEKKLK</sequence>
<dbReference type="InterPro" id="IPR007295">
    <property type="entry name" value="DUF402"/>
</dbReference>